<proteinExistence type="predicted"/>
<gene>
    <name evidence="1" type="ORF">C8D97_10753</name>
</gene>
<dbReference type="Proteomes" id="UP000245790">
    <property type="component" value="Unassembled WGS sequence"/>
</dbReference>
<dbReference type="EMBL" id="QGGU01000007">
    <property type="protein sequence ID" value="PWK49892.1"/>
    <property type="molecule type" value="Genomic_DNA"/>
</dbReference>
<name>A0A316FP55_9GAMM</name>
<organism evidence="1 2">
    <name type="scientific">Pleionea mediterranea</name>
    <dbReference type="NCBI Taxonomy" id="523701"/>
    <lineage>
        <taxon>Bacteria</taxon>
        <taxon>Pseudomonadati</taxon>
        <taxon>Pseudomonadota</taxon>
        <taxon>Gammaproteobacteria</taxon>
        <taxon>Oceanospirillales</taxon>
        <taxon>Pleioneaceae</taxon>
        <taxon>Pleionea</taxon>
    </lineage>
</organism>
<evidence type="ECO:0000313" key="2">
    <source>
        <dbReference type="Proteomes" id="UP000245790"/>
    </source>
</evidence>
<protein>
    <submittedName>
        <fullName evidence="1">Uncharacterized protein</fullName>
    </submittedName>
</protein>
<sequence length="236" mass="26976">MKQIFLVICLILTPLTGANESTHKANYLGTHGMVLLKGSGGELIVSHLPLFHRPHDYQIIYRVEASNNQLRQLDFLSAEQDDLITLVPNKFDLMRLINKEQFNITVDVFRGHFERGGTKLFQTNITFKSPLFIRKINAFTGKDKPTSPLSKEQFKKVTINNNQELWVHLIDRQPSFDALVFNKKVERNKKPFGNHSSEKDTTACTGDGLITRINISKLLVNCFKQAPSYIEVNDFK</sequence>
<comment type="caution">
    <text evidence="1">The sequence shown here is derived from an EMBL/GenBank/DDBJ whole genome shotgun (WGS) entry which is preliminary data.</text>
</comment>
<accession>A0A316FP55</accession>
<evidence type="ECO:0000313" key="1">
    <source>
        <dbReference type="EMBL" id="PWK49892.1"/>
    </source>
</evidence>
<dbReference type="AlphaFoldDB" id="A0A316FP55"/>
<keyword evidence="2" id="KW-1185">Reference proteome</keyword>
<reference evidence="1 2" key="1">
    <citation type="submission" date="2018-05" db="EMBL/GenBank/DDBJ databases">
        <title>Genomic Encyclopedia of Type Strains, Phase IV (KMG-IV): sequencing the most valuable type-strain genomes for metagenomic binning, comparative biology and taxonomic classification.</title>
        <authorList>
            <person name="Goeker M."/>
        </authorList>
    </citation>
    <scope>NUCLEOTIDE SEQUENCE [LARGE SCALE GENOMIC DNA]</scope>
    <source>
        <strain evidence="1 2">DSM 25350</strain>
    </source>
</reference>